<keyword evidence="1" id="KW-0732">Signal</keyword>
<feature type="chain" id="PRO_5042114682" evidence="1">
    <location>
        <begin position="25"/>
        <end position="149"/>
    </location>
</feature>
<gene>
    <name evidence="2" type="ORF">B0H16DRAFT_1466281</name>
</gene>
<dbReference type="EMBL" id="JARKIB010000117">
    <property type="protein sequence ID" value="KAJ7737356.1"/>
    <property type="molecule type" value="Genomic_DNA"/>
</dbReference>
<accession>A0AAD7MYA3</accession>
<feature type="signal peptide" evidence="1">
    <location>
        <begin position="1"/>
        <end position="24"/>
    </location>
</feature>
<comment type="caution">
    <text evidence="2">The sequence shown here is derived from an EMBL/GenBank/DDBJ whole genome shotgun (WGS) entry which is preliminary data.</text>
</comment>
<keyword evidence="3" id="KW-1185">Reference proteome</keyword>
<name>A0AAD7MYA3_9AGAR</name>
<proteinExistence type="predicted"/>
<sequence>MAKSTSTIPLTVIDVLILQFFTAAANVRPNLLLNTGHSHGAYPKSVDGTAGCVTAGRTTYYFITILRFESTQGLVLAMQSIGPSTTRLTEENLSRSKEEKFKFNIKFNPEMPEPSGLELPLDKTYNSTVTHFAAAVIWRNLLGKLSNIA</sequence>
<dbReference type="Proteomes" id="UP001215598">
    <property type="component" value="Unassembled WGS sequence"/>
</dbReference>
<evidence type="ECO:0000313" key="2">
    <source>
        <dbReference type="EMBL" id="KAJ7737356.1"/>
    </source>
</evidence>
<dbReference type="AlphaFoldDB" id="A0AAD7MYA3"/>
<evidence type="ECO:0000256" key="1">
    <source>
        <dbReference type="SAM" id="SignalP"/>
    </source>
</evidence>
<evidence type="ECO:0000313" key="3">
    <source>
        <dbReference type="Proteomes" id="UP001215598"/>
    </source>
</evidence>
<organism evidence="2 3">
    <name type="scientific">Mycena metata</name>
    <dbReference type="NCBI Taxonomy" id="1033252"/>
    <lineage>
        <taxon>Eukaryota</taxon>
        <taxon>Fungi</taxon>
        <taxon>Dikarya</taxon>
        <taxon>Basidiomycota</taxon>
        <taxon>Agaricomycotina</taxon>
        <taxon>Agaricomycetes</taxon>
        <taxon>Agaricomycetidae</taxon>
        <taxon>Agaricales</taxon>
        <taxon>Marasmiineae</taxon>
        <taxon>Mycenaceae</taxon>
        <taxon>Mycena</taxon>
    </lineage>
</organism>
<reference evidence="2" key="1">
    <citation type="submission" date="2023-03" db="EMBL/GenBank/DDBJ databases">
        <title>Massive genome expansion in bonnet fungi (Mycena s.s.) driven by repeated elements and novel gene families across ecological guilds.</title>
        <authorList>
            <consortium name="Lawrence Berkeley National Laboratory"/>
            <person name="Harder C.B."/>
            <person name="Miyauchi S."/>
            <person name="Viragh M."/>
            <person name="Kuo A."/>
            <person name="Thoen E."/>
            <person name="Andreopoulos B."/>
            <person name="Lu D."/>
            <person name="Skrede I."/>
            <person name="Drula E."/>
            <person name="Henrissat B."/>
            <person name="Morin E."/>
            <person name="Kohler A."/>
            <person name="Barry K."/>
            <person name="LaButti K."/>
            <person name="Morin E."/>
            <person name="Salamov A."/>
            <person name="Lipzen A."/>
            <person name="Mereny Z."/>
            <person name="Hegedus B."/>
            <person name="Baldrian P."/>
            <person name="Stursova M."/>
            <person name="Weitz H."/>
            <person name="Taylor A."/>
            <person name="Grigoriev I.V."/>
            <person name="Nagy L.G."/>
            <person name="Martin F."/>
            <person name="Kauserud H."/>
        </authorList>
    </citation>
    <scope>NUCLEOTIDE SEQUENCE</scope>
    <source>
        <strain evidence="2">CBHHK182m</strain>
    </source>
</reference>
<protein>
    <submittedName>
        <fullName evidence="2">Uncharacterized protein</fullName>
    </submittedName>
</protein>